<evidence type="ECO:0000256" key="2">
    <source>
        <dbReference type="ARBA" id="ARBA00022529"/>
    </source>
</evidence>
<evidence type="ECO:0000256" key="5">
    <source>
        <dbReference type="ARBA" id="ARBA00022801"/>
    </source>
</evidence>
<comment type="similarity">
    <text evidence="9 10">Belongs to the glycosyl hydrolase 24 family.</text>
</comment>
<dbReference type="GO" id="GO:0003796">
    <property type="term" value="F:lysozyme activity"/>
    <property type="evidence" value="ECO:0007669"/>
    <property type="project" value="UniProtKB-UniRule"/>
</dbReference>
<name>A0A8T8IV08_9CAUD</name>
<sequence>MSLRDRLIGLGGGGVVLTAALFLGPVEAPVLHPYDDIGGVKTWCYGETLGTPKARYTAQECEASLLAATQRHWDGIKDDVPSDAPESVKAGMLSVAYNVGVKGWRHQLFTRPLSVGDWRAACEAIRATWKGKYGIAKGFKATVGGKPSKGLENRRAKEYALCVRDL</sequence>
<dbReference type="Proteomes" id="UP000676975">
    <property type="component" value="Segment"/>
</dbReference>
<dbReference type="GO" id="GO:0030430">
    <property type="term" value="C:host cell cytoplasm"/>
    <property type="evidence" value="ECO:0007669"/>
    <property type="project" value="UniProtKB-SubCell"/>
</dbReference>
<dbReference type="Pfam" id="PF00959">
    <property type="entry name" value="Phage_lysozyme"/>
    <property type="match status" value="1"/>
</dbReference>
<dbReference type="InterPro" id="IPR051018">
    <property type="entry name" value="Bacteriophage_GH24"/>
</dbReference>
<dbReference type="EC" id="3.2.1.17" evidence="9"/>
<evidence type="ECO:0000256" key="1">
    <source>
        <dbReference type="ARBA" id="ARBA00000632"/>
    </source>
</evidence>
<dbReference type="InterPro" id="IPR002196">
    <property type="entry name" value="Glyco_hydro_24"/>
</dbReference>
<dbReference type="InterPro" id="IPR023347">
    <property type="entry name" value="Lysozyme_dom_sf"/>
</dbReference>
<evidence type="ECO:0000313" key="12">
    <source>
        <dbReference type="EMBL" id="QTZ83319.1"/>
    </source>
</evidence>
<evidence type="ECO:0000313" key="13">
    <source>
        <dbReference type="Proteomes" id="UP000676975"/>
    </source>
</evidence>
<evidence type="ECO:0000256" key="4">
    <source>
        <dbReference type="ARBA" id="ARBA00022638"/>
    </source>
</evidence>
<dbReference type="Gene3D" id="1.10.530.40">
    <property type="match status" value="1"/>
</dbReference>
<keyword evidence="8 9" id="KW-0326">Glycosidase</keyword>
<keyword evidence="13" id="KW-1185">Reference proteome</keyword>
<proteinExistence type="inferred from homology"/>
<reference evidence="12" key="1">
    <citation type="submission" date="2021-02" db="EMBL/GenBank/DDBJ databases">
        <authorList>
            <person name="Qin X."/>
            <person name="Gong M."/>
            <person name="Yang H."/>
        </authorList>
    </citation>
    <scope>NUCLEOTIDE SEQUENCE</scope>
</reference>
<evidence type="ECO:0000256" key="3">
    <source>
        <dbReference type="ARBA" id="ARBA00022612"/>
    </source>
</evidence>
<evidence type="ECO:0000256" key="7">
    <source>
        <dbReference type="ARBA" id="ARBA00023142"/>
    </source>
</evidence>
<dbReference type="InterPro" id="IPR023346">
    <property type="entry name" value="Lysozyme-like_dom_sf"/>
</dbReference>
<keyword evidence="4 9" id="KW-0081">Bacteriolytic enzyme</keyword>
<dbReference type="HAMAP" id="MF_04110">
    <property type="entry name" value="ENDOLYSIN_T4"/>
    <property type="match status" value="1"/>
</dbReference>
<feature type="transmembrane region" description="Helical" evidence="11">
    <location>
        <begin position="7"/>
        <end position="26"/>
    </location>
</feature>
<keyword evidence="3 9" id="KW-1188">Viral release from host cell</keyword>
<comment type="subcellular location">
    <subcellularLocation>
        <location evidence="9">Host cytoplasm</location>
    </subcellularLocation>
    <text evidence="9">The endolysin is cytoplasmic, but can reach the periplasmic space with the help of the holins which disrupt the host cell membrane.</text>
</comment>
<evidence type="ECO:0000256" key="10">
    <source>
        <dbReference type="RuleBase" id="RU003788"/>
    </source>
</evidence>
<accession>A0A8T8IV08</accession>
<keyword evidence="11" id="KW-0812">Transmembrane</keyword>
<keyword evidence="9" id="KW-1035">Host cytoplasm</keyword>
<dbReference type="SUPFAM" id="SSF53955">
    <property type="entry name" value="Lysozyme-like"/>
    <property type="match status" value="1"/>
</dbReference>
<protein>
    <recommendedName>
        <fullName evidence="9">Endolysin</fullName>
        <ecNumber evidence="9">3.2.1.17</ecNumber>
    </recommendedName>
    <alternativeName>
        <fullName evidence="9">Lysis protein</fullName>
    </alternativeName>
    <alternativeName>
        <fullName evidence="9">Lysozyme</fullName>
    </alternativeName>
    <alternativeName>
        <fullName evidence="9">Muramidase</fullName>
    </alternativeName>
</protein>
<dbReference type="GO" id="GO:0044659">
    <property type="term" value="P:viral release from host cell by cytolysis"/>
    <property type="evidence" value="ECO:0007669"/>
    <property type="project" value="UniProtKB-UniRule"/>
</dbReference>
<keyword evidence="6 9" id="KW-0204">Cytolysis</keyword>
<dbReference type="InterPro" id="IPR034690">
    <property type="entry name" value="Endolysin_T4_type"/>
</dbReference>
<keyword evidence="5 9" id="KW-0378">Hydrolase</keyword>
<comment type="function">
    <text evidence="9">Endolysin with lysozyme activity that degrades host peptidoglycans and participates with the holin and spanin proteins in the sequential events which lead to the programmed host cell lysis releasing the mature viral particles. Once the holin has permeabilized the host cell membrane, the endolysin can reach the periplasm and break down the peptidoglycan layer.</text>
</comment>
<dbReference type="PANTHER" id="PTHR38107">
    <property type="match status" value="1"/>
</dbReference>
<keyword evidence="11" id="KW-1133">Transmembrane helix</keyword>
<dbReference type="GO" id="GO:0042742">
    <property type="term" value="P:defense response to bacterium"/>
    <property type="evidence" value="ECO:0007669"/>
    <property type="project" value="UniProtKB-KW"/>
</dbReference>
<feature type="active site" description="Proton donor/acceptor" evidence="9">
    <location>
        <position position="36"/>
    </location>
</feature>
<evidence type="ECO:0000256" key="8">
    <source>
        <dbReference type="ARBA" id="ARBA00023295"/>
    </source>
</evidence>
<dbReference type="EMBL" id="MW627366">
    <property type="protein sequence ID" value="QTZ83319.1"/>
    <property type="molecule type" value="Genomic_DNA"/>
</dbReference>
<dbReference type="GO" id="GO:0009253">
    <property type="term" value="P:peptidoglycan catabolic process"/>
    <property type="evidence" value="ECO:0007669"/>
    <property type="project" value="UniProtKB-UniRule"/>
</dbReference>
<dbReference type="GO" id="GO:0016998">
    <property type="term" value="P:cell wall macromolecule catabolic process"/>
    <property type="evidence" value="ECO:0007669"/>
    <property type="project" value="InterPro"/>
</dbReference>
<dbReference type="PANTHER" id="PTHR38107:SF3">
    <property type="entry name" value="LYSOZYME RRRD-RELATED"/>
    <property type="match status" value="1"/>
</dbReference>
<comment type="catalytic activity">
    <reaction evidence="1 9 10">
        <text>Hydrolysis of (1-&gt;4)-beta-linkages between N-acetylmuramic acid and N-acetyl-D-glucosamine residues in a peptidoglycan and between N-acetyl-D-glucosamine residues in chitodextrins.</text>
        <dbReference type="EC" id="3.2.1.17"/>
    </reaction>
</comment>
<feature type="active site" description="Proton donor/acceptor" evidence="9">
    <location>
        <position position="27"/>
    </location>
</feature>
<keyword evidence="7 9" id="KW-0578">Host cell lysis by virus</keyword>
<evidence type="ECO:0000256" key="9">
    <source>
        <dbReference type="HAMAP-Rule" id="MF_04110"/>
    </source>
</evidence>
<keyword evidence="2 9" id="KW-0929">Antimicrobial</keyword>
<evidence type="ECO:0000256" key="6">
    <source>
        <dbReference type="ARBA" id="ARBA00022852"/>
    </source>
</evidence>
<keyword evidence="11" id="KW-0472">Membrane</keyword>
<gene>
    <name evidence="12" type="ORF">phiGM223_53</name>
</gene>
<evidence type="ECO:0000256" key="11">
    <source>
        <dbReference type="SAM" id="Phobius"/>
    </source>
</evidence>
<organism evidence="12 13">
    <name type="scientific">Pseudomonas phage phiGM22-3</name>
    <dbReference type="NCBI Taxonomy" id="2816462"/>
    <lineage>
        <taxon>Viruses</taxon>
        <taxon>Duplodnaviria</taxon>
        <taxon>Heunggongvirae</taxon>
        <taxon>Uroviricota</taxon>
        <taxon>Caudoviricetes</taxon>
        <taxon>Autographivirales</taxon>
        <taxon>Autoscriptoviridae</taxon>
        <taxon>Tunggulvirus</taxon>
        <taxon>Tunggulvirus GM223</taxon>
    </lineage>
</organism>